<dbReference type="SUPFAM" id="SSF53756">
    <property type="entry name" value="UDP-Glycosyltransferase/glycogen phosphorylase"/>
    <property type="match status" value="1"/>
</dbReference>
<keyword evidence="2" id="KW-1185">Reference proteome</keyword>
<organism evidence="1 2">
    <name type="scientific">Mesorhizobium marinum</name>
    <dbReference type="NCBI Taxonomy" id="3228790"/>
    <lineage>
        <taxon>Bacteria</taxon>
        <taxon>Pseudomonadati</taxon>
        <taxon>Pseudomonadota</taxon>
        <taxon>Alphaproteobacteria</taxon>
        <taxon>Hyphomicrobiales</taxon>
        <taxon>Phyllobacteriaceae</taxon>
        <taxon>Mesorhizobium</taxon>
    </lineage>
</organism>
<dbReference type="EMBL" id="JBFOCI010000003">
    <property type="protein sequence ID" value="MEW9806658.1"/>
    <property type="molecule type" value="Genomic_DNA"/>
</dbReference>
<comment type="caution">
    <text evidence="1">The sequence shown here is derived from an EMBL/GenBank/DDBJ whole genome shotgun (WGS) entry which is preliminary data.</text>
</comment>
<reference evidence="1 2" key="1">
    <citation type="submission" date="2024-06" db="EMBL/GenBank/DDBJ databases">
        <authorList>
            <person name="Tuo L."/>
        </authorList>
    </citation>
    <scope>NUCLEOTIDE SEQUENCE [LARGE SCALE GENOMIC DNA]</scope>
    <source>
        <strain evidence="1 2">ZMM04-5</strain>
    </source>
</reference>
<dbReference type="Proteomes" id="UP001556196">
    <property type="component" value="Unassembled WGS sequence"/>
</dbReference>
<gene>
    <name evidence="1" type="ORF">ABUE31_11745</name>
</gene>
<dbReference type="RefSeq" id="WP_367723790.1">
    <property type="nucleotide sequence ID" value="NZ_JBFOCI010000003.1"/>
</dbReference>
<sequence>MTLRTVAEAIRDRFTFDAALCRLQFKDELAAFCEPVQGPWLPFSDEYRKSKGNPRTATWGEFMGDIGFRRPEILRESIGWWQGVMRECEISLVIADSAPCALMAARGLGIPSVAVGTGYLVPPSQMRTFPVLLQQHSTRIHDEAEIVDTINSVVPEFGIPPLERLPEAYAATDQMAFTLDMLDPYAAQRTSPLLPPIMGSAPEPAAGGEEIFVYFSTTEKSDPGLMEAIGSLGARVRLYMPGIDDALAEDLSGRGVLVERSPVPAELIAKRSKLMVNAGQHGTLCLGLAAALPQVCAPQQLEHQYNAEAAARRGSVRIADAADRVADRFRSIVLDAYEDAAMARSASDLAAELRPQFQANQRLSIRRRLAAVMDYRI</sequence>
<accession>A0ABV3R1J9</accession>
<name>A0ABV3R1J9_9HYPH</name>
<proteinExistence type="predicted"/>
<evidence type="ECO:0000313" key="2">
    <source>
        <dbReference type="Proteomes" id="UP001556196"/>
    </source>
</evidence>
<protein>
    <submittedName>
        <fullName evidence="1">Glycosyltransferase</fullName>
    </submittedName>
</protein>
<evidence type="ECO:0000313" key="1">
    <source>
        <dbReference type="EMBL" id="MEW9806658.1"/>
    </source>
</evidence>
<dbReference type="Gene3D" id="3.40.50.2000">
    <property type="entry name" value="Glycogen Phosphorylase B"/>
    <property type="match status" value="2"/>
</dbReference>